<accession>A0A2Z5Y354</accession>
<protein>
    <submittedName>
        <fullName evidence="1">DNA binding protein</fullName>
    </submittedName>
</protein>
<dbReference type="OMA" id="WWFFDGW"/>
<dbReference type="Proteomes" id="UP000269226">
    <property type="component" value="Chromosome"/>
</dbReference>
<evidence type="ECO:0000313" key="1">
    <source>
        <dbReference type="EMBL" id="BBC61178.1"/>
    </source>
</evidence>
<dbReference type="GeneID" id="57043614"/>
<gene>
    <name evidence="1" type="ORF">DAT561_1068</name>
</gene>
<proteinExistence type="predicted"/>
<name>A0A2Z5Y354_9ENTE</name>
<evidence type="ECO:0000313" key="2">
    <source>
        <dbReference type="Proteomes" id="UP000269226"/>
    </source>
</evidence>
<sequence>MYQVIIMFGDNEPWWFFADWQQDIIEEKQFDCLEKAENYYRKKWQEFSLSYTYINTKPNYLAAFWRDEEKRWCEECNENLQQYRGLALLGNNYKPVTFNNKYEKLNISNHIEKVKCCKRIMV</sequence>
<dbReference type="RefSeq" id="WP_013773768.1">
    <property type="nucleotide sequence ID" value="NZ_AP018492.1"/>
</dbReference>
<dbReference type="EMBL" id="AP018492">
    <property type="protein sequence ID" value="BBC61178.1"/>
    <property type="molecule type" value="Genomic_DNA"/>
</dbReference>
<dbReference type="Pfam" id="PF06279">
    <property type="entry name" value="DUF1033"/>
    <property type="match status" value="1"/>
</dbReference>
<organism evidence="1 2">
    <name type="scientific">Melissococcus plutonius</name>
    <dbReference type="NCBI Taxonomy" id="33970"/>
    <lineage>
        <taxon>Bacteria</taxon>
        <taxon>Bacillati</taxon>
        <taxon>Bacillota</taxon>
        <taxon>Bacilli</taxon>
        <taxon>Lactobacillales</taxon>
        <taxon>Enterococcaceae</taxon>
        <taxon>Melissococcus</taxon>
    </lineage>
</organism>
<dbReference type="InterPro" id="IPR010434">
    <property type="entry name" value="DUF1033"/>
</dbReference>
<dbReference type="AlphaFoldDB" id="A0A2Z5Y354"/>
<reference evidence="1 2" key="1">
    <citation type="submission" date="2018-01" db="EMBL/GenBank/DDBJ databases">
        <title>Whole genome sequence of Melissococcus plutonius DAT561.</title>
        <authorList>
            <person name="Okumura K."/>
            <person name="Takamatsu D."/>
            <person name="Okura M."/>
        </authorList>
    </citation>
    <scope>NUCLEOTIDE SEQUENCE [LARGE SCALE GENOMIC DNA]</scope>
    <source>
        <strain evidence="1 2">DAT561</strain>
    </source>
</reference>